<dbReference type="InterPro" id="IPR029058">
    <property type="entry name" value="AB_hydrolase_fold"/>
</dbReference>
<dbReference type="Pfam" id="PF07859">
    <property type="entry name" value="Abhydrolase_3"/>
    <property type="match status" value="1"/>
</dbReference>
<feature type="domain" description="Alpha/beta hydrolase fold-3" evidence="3">
    <location>
        <begin position="174"/>
        <end position="387"/>
    </location>
</feature>
<dbReference type="PANTHER" id="PTHR48081">
    <property type="entry name" value="AB HYDROLASE SUPERFAMILY PROTEIN C4A8.06C"/>
    <property type="match status" value="1"/>
</dbReference>
<evidence type="ECO:0000313" key="5">
    <source>
        <dbReference type="Proteomes" id="UP001355207"/>
    </source>
</evidence>
<dbReference type="SUPFAM" id="SSF53474">
    <property type="entry name" value="alpha/beta-Hydrolases"/>
    <property type="match status" value="1"/>
</dbReference>
<dbReference type="Proteomes" id="UP001355207">
    <property type="component" value="Chromosome 9"/>
</dbReference>
<dbReference type="GeneID" id="91097162"/>
<sequence>MKKDHQKYIRFTPDPDGPNAPSPTIYRIIELLTYMIYLGISTMYIPYLVLCHLIRKSEEDFPSWTLERRITTRLNKLRVNTLYYWLPPPHEPVIWDDGLSKTIPPEIGNAYINARGKGEIELKVIKLNPVKKEYIKGIANIIEVKPVPIAGYWISPPTSAGKSNEVAQQDERVILHIHGGGYIRGHPLWTTFPMEIAKSTKLRCLSVNYRKTLSSDTAFPAPLLDVLSAYLYLIQDLKFNARDIILLGESAGGHLSLFLSQYLNDLGLDQIGYMILSSPWSNFDLSQPYRYKSYLKNSNYCQLSPLRLNRAIKSAARYYNEGFLNSNYASPCKMHINGWNHLKEHRTRVYIHYGGRELFRDECIELANGMKRDGVDVRTRIDPDGLHTSGMNGEAGKIFKKDVLQILDIT</sequence>
<keyword evidence="1" id="KW-0378">Hydrolase</keyword>
<keyword evidence="2" id="KW-0812">Transmembrane</keyword>
<dbReference type="InterPro" id="IPR050300">
    <property type="entry name" value="GDXG_lipolytic_enzyme"/>
</dbReference>
<keyword evidence="2" id="KW-1133">Transmembrane helix</keyword>
<dbReference type="Gene3D" id="3.40.50.1820">
    <property type="entry name" value="alpha/beta hydrolase"/>
    <property type="match status" value="1"/>
</dbReference>
<organism evidence="4 5">
    <name type="scientific">Kwoniella dendrophila CBS 6074</name>
    <dbReference type="NCBI Taxonomy" id="1295534"/>
    <lineage>
        <taxon>Eukaryota</taxon>
        <taxon>Fungi</taxon>
        <taxon>Dikarya</taxon>
        <taxon>Basidiomycota</taxon>
        <taxon>Agaricomycotina</taxon>
        <taxon>Tremellomycetes</taxon>
        <taxon>Tremellales</taxon>
        <taxon>Cryptococcaceae</taxon>
        <taxon>Kwoniella</taxon>
    </lineage>
</organism>
<dbReference type="AlphaFoldDB" id="A0AAX4K1U3"/>
<name>A0AAX4K1U3_9TREE</name>
<gene>
    <name evidence="4" type="ORF">L201_006493</name>
</gene>
<protein>
    <recommendedName>
        <fullName evidence="3">Alpha/beta hydrolase fold-3 domain-containing protein</fullName>
    </recommendedName>
</protein>
<proteinExistence type="predicted"/>
<dbReference type="EMBL" id="CP144106">
    <property type="protein sequence ID" value="WWC91547.1"/>
    <property type="molecule type" value="Genomic_DNA"/>
</dbReference>
<reference evidence="4 5" key="1">
    <citation type="submission" date="2024-01" db="EMBL/GenBank/DDBJ databases">
        <title>Comparative genomics of Cryptococcus and Kwoniella reveals pathogenesis evolution and contrasting modes of karyotype evolution via chromosome fusion or intercentromeric recombination.</title>
        <authorList>
            <person name="Coelho M.A."/>
            <person name="David-Palma M."/>
            <person name="Shea T."/>
            <person name="Bowers K."/>
            <person name="McGinley-Smith S."/>
            <person name="Mohammad A.W."/>
            <person name="Gnirke A."/>
            <person name="Yurkov A.M."/>
            <person name="Nowrousian M."/>
            <person name="Sun S."/>
            <person name="Cuomo C.A."/>
            <person name="Heitman J."/>
        </authorList>
    </citation>
    <scope>NUCLEOTIDE SEQUENCE [LARGE SCALE GENOMIC DNA]</scope>
    <source>
        <strain evidence="4 5">CBS 6074</strain>
    </source>
</reference>
<dbReference type="RefSeq" id="XP_066078309.1">
    <property type="nucleotide sequence ID" value="XM_066222212.1"/>
</dbReference>
<evidence type="ECO:0000256" key="1">
    <source>
        <dbReference type="ARBA" id="ARBA00022801"/>
    </source>
</evidence>
<evidence type="ECO:0000256" key="2">
    <source>
        <dbReference type="SAM" id="Phobius"/>
    </source>
</evidence>
<feature type="transmembrane region" description="Helical" evidence="2">
    <location>
        <begin position="31"/>
        <end position="50"/>
    </location>
</feature>
<dbReference type="PANTHER" id="PTHR48081:SF31">
    <property type="entry name" value="STERYL ACETYL HYDROLASE MUG81-RELATED"/>
    <property type="match status" value="1"/>
</dbReference>
<keyword evidence="2" id="KW-0472">Membrane</keyword>
<dbReference type="InterPro" id="IPR013094">
    <property type="entry name" value="AB_hydrolase_3"/>
</dbReference>
<dbReference type="GO" id="GO:0016787">
    <property type="term" value="F:hydrolase activity"/>
    <property type="evidence" value="ECO:0007669"/>
    <property type="project" value="UniProtKB-KW"/>
</dbReference>
<accession>A0AAX4K1U3</accession>
<evidence type="ECO:0000259" key="3">
    <source>
        <dbReference type="Pfam" id="PF07859"/>
    </source>
</evidence>
<keyword evidence="5" id="KW-1185">Reference proteome</keyword>
<evidence type="ECO:0000313" key="4">
    <source>
        <dbReference type="EMBL" id="WWC91547.1"/>
    </source>
</evidence>